<keyword evidence="1" id="KW-0812">Transmembrane</keyword>
<dbReference type="AlphaFoldDB" id="A0A2W2E6X2"/>
<evidence type="ECO:0000256" key="1">
    <source>
        <dbReference type="SAM" id="Phobius"/>
    </source>
</evidence>
<feature type="transmembrane region" description="Helical" evidence="1">
    <location>
        <begin position="21"/>
        <end position="42"/>
    </location>
</feature>
<evidence type="ECO:0000313" key="3">
    <source>
        <dbReference type="Proteomes" id="UP000248924"/>
    </source>
</evidence>
<reference evidence="2 3" key="1">
    <citation type="submission" date="2018-01" db="EMBL/GenBank/DDBJ databases">
        <title>Draft genome sequence of Jishengella sp. NA12.</title>
        <authorList>
            <person name="Sahin N."/>
            <person name="Ay H."/>
            <person name="Saygin H."/>
        </authorList>
    </citation>
    <scope>NUCLEOTIDE SEQUENCE [LARGE SCALE GENOMIC DNA]</scope>
    <source>
        <strain evidence="2 3">NA12</strain>
    </source>
</reference>
<accession>A0A2W2E6X2</accession>
<sequence length="405" mass="43955">MLPRNPNMLLHKGEATRRASFLELFFDLVFVFALTRVVARAVEDLTGRAAIHQPEAVFAGATKTLFLVLALWSVWHGSAWTTSRYDPYQPIVQSTVLIALVASMVMGVAIPRAFSVNAVAFVAGYLIAQLSRSLLLAIALRGHEQQRLELRIFITYSATAVLWILGLIFAWSGARLLFWLPALVIEYLANRFGWPVPGLGRSAPHTWSIAGEHLAERYQQFFLVALGEAVLVTGLTYSSGSRNPASTAAFAVTIAASILIWRIYFYRAGQIFAEAVRQSRRPAQIGSSAADSHLLITTGVITTAIGFELTIAQPTGNTPFAWLPVILGGPALYMVGRSRFEYEVFNRVSPSRIVAVGLLLALIPVLLRAPPLAVMSAAAVVLTGVALADAQRARGKPPEPPAPPM</sequence>
<feature type="transmembrane region" description="Helical" evidence="1">
    <location>
        <begin position="319"/>
        <end position="336"/>
    </location>
</feature>
<feature type="transmembrane region" description="Helical" evidence="1">
    <location>
        <begin position="285"/>
        <end position="307"/>
    </location>
</feature>
<protein>
    <submittedName>
        <fullName evidence="2">Low temperature requirement protein A</fullName>
    </submittedName>
</protein>
<evidence type="ECO:0000313" key="2">
    <source>
        <dbReference type="EMBL" id="PZG19802.1"/>
    </source>
</evidence>
<dbReference type="OrthoDB" id="7698234at2"/>
<dbReference type="PANTHER" id="PTHR36840">
    <property type="entry name" value="BLL5714 PROTEIN"/>
    <property type="match status" value="1"/>
</dbReference>
<name>A0A2W2E6X2_9ACTN</name>
<keyword evidence="1" id="KW-1133">Transmembrane helix</keyword>
<feature type="transmembrane region" description="Helical" evidence="1">
    <location>
        <begin position="120"/>
        <end position="140"/>
    </location>
</feature>
<feature type="transmembrane region" description="Helical" evidence="1">
    <location>
        <begin position="245"/>
        <end position="264"/>
    </location>
</feature>
<dbReference type="Pfam" id="PF06772">
    <property type="entry name" value="LtrA"/>
    <property type="match status" value="1"/>
</dbReference>
<feature type="transmembrane region" description="Helical" evidence="1">
    <location>
        <begin position="348"/>
        <end position="367"/>
    </location>
</feature>
<feature type="transmembrane region" description="Helical" evidence="1">
    <location>
        <begin position="57"/>
        <end position="75"/>
    </location>
</feature>
<feature type="transmembrane region" description="Helical" evidence="1">
    <location>
        <begin position="373"/>
        <end position="390"/>
    </location>
</feature>
<comment type="caution">
    <text evidence="2">The sequence shown here is derived from an EMBL/GenBank/DDBJ whole genome shotgun (WGS) entry which is preliminary data.</text>
</comment>
<dbReference type="PANTHER" id="PTHR36840:SF1">
    <property type="entry name" value="BLL5714 PROTEIN"/>
    <property type="match status" value="1"/>
</dbReference>
<keyword evidence="1" id="KW-0472">Membrane</keyword>
<gene>
    <name evidence="2" type="ORF">C1I95_10840</name>
</gene>
<feature type="transmembrane region" description="Helical" evidence="1">
    <location>
        <begin position="96"/>
        <end position="114"/>
    </location>
</feature>
<dbReference type="Proteomes" id="UP000248924">
    <property type="component" value="Unassembled WGS sequence"/>
</dbReference>
<organism evidence="2 3">
    <name type="scientific">Micromonospora craterilacus</name>
    <dbReference type="NCBI Taxonomy" id="1655439"/>
    <lineage>
        <taxon>Bacteria</taxon>
        <taxon>Bacillati</taxon>
        <taxon>Actinomycetota</taxon>
        <taxon>Actinomycetes</taxon>
        <taxon>Micromonosporales</taxon>
        <taxon>Micromonosporaceae</taxon>
        <taxon>Micromonospora</taxon>
    </lineage>
</organism>
<feature type="transmembrane region" description="Helical" evidence="1">
    <location>
        <begin position="152"/>
        <end position="171"/>
    </location>
</feature>
<dbReference type="EMBL" id="POTY01000051">
    <property type="protein sequence ID" value="PZG19802.1"/>
    <property type="molecule type" value="Genomic_DNA"/>
</dbReference>
<proteinExistence type="predicted"/>
<keyword evidence="3" id="KW-1185">Reference proteome</keyword>
<dbReference type="InterPro" id="IPR010640">
    <property type="entry name" value="Low_temperature_requirement_A"/>
</dbReference>